<feature type="domain" description="Xylanolytic transcriptional activator regulatory" evidence="5">
    <location>
        <begin position="390"/>
        <end position="463"/>
    </location>
</feature>
<dbReference type="CDD" id="cd12148">
    <property type="entry name" value="fungal_TF_MHR"/>
    <property type="match status" value="1"/>
</dbReference>
<accession>A0AAV9NNU5</accession>
<reference evidence="6 7" key="1">
    <citation type="submission" date="2023-08" db="EMBL/GenBank/DDBJ databases">
        <title>Black Yeasts Isolated from many extreme environments.</title>
        <authorList>
            <person name="Coleine C."/>
            <person name="Stajich J.E."/>
            <person name="Selbmann L."/>
        </authorList>
    </citation>
    <scope>NUCLEOTIDE SEQUENCE [LARGE SCALE GENOMIC DNA]</scope>
    <source>
        <strain evidence="6 7">CCFEE 5792</strain>
    </source>
</reference>
<dbReference type="AlphaFoldDB" id="A0AAV9NNU5"/>
<keyword evidence="7" id="KW-1185">Reference proteome</keyword>
<dbReference type="PANTHER" id="PTHR47424:SF6">
    <property type="entry name" value="PROLINE UTILIZATION TRANS-ACTIVATOR"/>
    <property type="match status" value="1"/>
</dbReference>
<keyword evidence="3" id="KW-0539">Nucleus</keyword>
<dbReference type="GO" id="GO:0006351">
    <property type="term" value="P:DNA-templated transcription"/>
    <property type="evidence" value="ECO:0007669"/>
    <property type="project" value="InterPro"/>
</dbReference>
<evidence type="ECO:0000313" key="6">
    <source>
        <dbReference type="EMBL" id="KAK5063021.1"/>
    </source>
</evidence>
<feature type="compositionally biased region" description="Basic and acidic residues" evidence="4">
    <location>
        <begin position="90"/>
        <end position="99"/>
    </location>
</feature>
<evidence type="ECO:0000256" key="1">
    <source>
        <dbReference type="ARBA" id="ARBA00023015"/>
    </source>
</evidence>
<dbReference type="PANTHER" id="PTHR47424">
    <property type="entry name" value="REGULATORY PROTEIN GAL4"/>
    <property type="match status" value="1"/>
</dbReference>
<dbReference type="Proteomes" id="UP001358417">
    <property type="component" value="Unassembled WGS sequence"/>
</dbReference>
<feature type="region of interest" description="Disordered" evidence="4">
    <location>
        <begin position="90"/>
        <end position="111"/>
    </location>
</feature>
<evidence type="ECO:0000259" key="5">
    <source>
        <dbReference type="SMART" id="SM00906"/>
    </source>
</evidence>
<evidence type="ECO:0000256" key="2">
    <source>
        <dbReference type="ARBA" id="ARBA00023163"/>
    </source>
</evidence>
<dbReference type="GO" id="GO:0003677">
    <property type="term" value="F:DNA binding"/>
    <property type="evidence" value="ECO:0007669"/>
    <property type="project" value="InterPro"/>
</dbReference>
<keyword evidence="1" id="KW-0805">Transcription regulation</keyword>
<evidence type="ECO:0000256" key="3">
    <source>
        <dbReference type="ARBA" id="ARBA00023242"/>
    </source>
</evidence>
<evidence type="ECO:0000313" key="7">
    <source>
        <dbReference type="Proteomes" id="UP001358417"/>
    </source>
</evidence>
<feature type="region of interest" description="Disordered" evidence="4">
    <location>
        <begin position="227"/>
        <end position="257"/>
    </location>
</feature>
<gene>
    <name evidence="6" type="ORF">LTR84_005097</name>
</gene>
<dbReference type="EMBL" id="JAVRRD010000002">
    <property type="protein sequence ID" value="KAK5063021.1"/>
    <property type="molecule type" value="Genomic_DNA"/>
</dbReference>
<sequence>MSIRKFEEVACKACLDSGVGCKSTLPRKRLAYGSVDSVGPRYQALEALVQSIYPGVDCNDLQTLYRLLGERNSPRSGHDVAVDLSQLAHVDSHRSDGQKNARTGSSSNDPSAFQAFIGGASTIGSSVAAQTPTSTVTIGVPWPANVDPTVQGTVTNLAEETCIPAPHGVAHYVGPASSFEFARAVRRLVGVRSETLDDTRTRLGRRSKLRAEFANLKTSIALEPRIQAHPASTVREHSNERPTRLSPGETEGNEGLRSVSPSRRWLRALVPPREISDRLVQAFFDRLHPNYILFHRGTFHTRYESIWQRSPIYRYEREPGWLCSLFMVFVFGAQLLEHEGLEDAAGVQRRFLRHVRERFHHLALTANLPNVQALLLLQLYEHNAGERNTSWILLGQAARMSIALGMHREGTSHNFDAIERNTRRMVWFTLYSFEQYTSLQLGRPSTIKALEVNVQLPDESVLDGSDYPPDYINHASKLMDLTSKVRHFATAASPNCFDELFLTSMIASLTNIAKELTTWYTRLPRHLRPEWSFISPRHLRAVLLLHINYHHIASVLTRPYLLARVDHDIKHQADSGSSLPSETISTVNLAQECISSSVAVADMLHRLSSESLLEGLGWTDFYYLYHAMLALCLDFLGRPHLAVTNEWTVRDRSISANVSFMIEMCQTHQLGPTYRILSQVAIQLACIVGLAGEDGSRDEPEHIAGKETSHDELIAGMGEASTNIPNPNNVGTNQHEMFVPYAEPIFGFTQFNNSTNDGNAFWDFFNVNLVDPMDPSANLGMQYVGNTFQDPFAPPSVYNRFDNWPS</sequence>
<feature type="compositionally biased region" description="Polar residues" evidence="4">
    <location>
        <begin position="100"/>
        <end position="111"/>
    </location>
</feature>
<dbReference type="GeneID" id="89973275"/>
<proteinExistence type="predicted"/>
<dbReference type="GO" id="GO:0008270">
    <property type="term" value="F:zinc ion binding"/>
    <property type="evidence" value="ECO:0007669"/>
    <property type="project" value="InterPro"/>
</dbReference>
<dbReference type="InterPro" id="IPR007219">
    <property type="entry name" value="XnlR_reg_dom"/>
</dbReference>
<protein>
    <recommendedName>
        <fullName evidence="5">Xylanolytic transcriptional activator regulatory domain-containing protein</fullName>
    </recommendedName>
</protein>
<comment type="caution">
    <text evidence="6">The sequence shown here is derived from an EMBL/GenBank/DDBJ whole genome shotgun (WGS) entry which is preliminary data.</text>
</comment>
<keyword evidence="2" id="KW-0804">Transcription</keyword>
<dbReference type="RefSeq" id="XP_064711293.1">
    <property type="nucleotide sequence ID" value="XM_064848669.1"/>
</dbReference>
<dbReference type="InterPro" id="IPR051127">
    <property type="entry name" value="Fungal_SecMet_Regulators"/>
</dbReference>
<organism evidence="6 7">
    <name type="scientific">Exophiala bonariae</name>
    <dbReference type="NCBI Taxonomy" id="1690606"/>
    <lineage>
        <taxon>Eukaryota</taxon>
        <taxon>Fungi</taxon>
        <taxon>Dikarya</taxon>
        <taxon>Ascomycota</taxon>
        <taxon>Pezizomycotina</taxon>
        <taxon>Eurotiomycetes</taxon>
        <taxon>Chaetothyriomycetidae</taxon>
        <taxon>Chaetothyriales</taxon>
        <taxon>Herpotrichiellaceae</taxon>
        <taxon>Exophiala</taxon>
    </lineage>
</organism>
<dbReference type="SMART" id="SM00906">
    <property type="entry name" value="Fungal_trans"/>
    <property type="match status" value="1"/>
</dbReference>
<evidence type="ECO:0000256" key="4">
    <source>
        <dbReference type="SAM" id="MobiDB-lite"/>
    </source>
</evidence>
<dbReference type="Pfam" id="PF04082">
    <property type="entry name" value="Fungal_trans"/>
    <property type="match status" value="1"/>
</dbReference>
<feature type="compositionally biased region" description="Basic and acidic residues" evidence="4">
    <location>
        <begin position="234"/>
        <end position="243"/>
    </location>
</feature>
<name>A0AAV9NNU5_9EURO</name>